<proteinExistence type="predicted"/>
<reference evidence="2" key="2">
    <citation type="submission" date="2025-08" db="UniProtKB">
        <authorList>
            <consortium name="RefSeq"/>
        </authorList>
    </citation>
    <scope>IDENTIFICATION</scope>
    <source>
        <tissue evidence="2">Leaf</tissue>
    </source>
</reference>
<dbReference type="Proteomes" id="UP000790787">
    <property type="component" value="Chromosome 4"/>
</dbReference>
<accession>A0AC58UGU5</accession>
<reference evidence="1" key="1">
    <citation type="journal article" date="2014" name="Nat. Commun.">
        <title>The tobacco genome sequence and its comparison with those of tomato and potato.</title>
        <authorList>
            <person name="Sierro N."/>
            <person name="Battey J.N."/>
            <person name="Ouadi S."/>
            <person name="Bakaher N."/>
            <person name="Bovet L."/>
            <person name="Willig A."/>
            <person name="Goepfert S."/>
            <person name="Peitsch M.C."/>
            <person name="Ivanov N.V."/>
        </authorList>
    </citation>
    <scope>NUCLEOTIDE SEQUENCE [LARGE SCALE GENOMIC DNA]</scope>
</reference>
<evidence type="ECO:0000313" key="1">
    <source>
        <dbReference type="Proteomes" id="UP000790787"/>
    </source>
</evidence>
<protein>
    <submittedName>
        <fullName evidence="2">Uncharacterized protein LOC142180394</fullName>
    </submittedName>
</protein>
<sequence>MKDLWDELNILAPLPSCDCEGSRPYVDHLVRQRLLQFLIGLNESYGQIRSNIWQRRPVLIINQAYSVVVQEESQRALGVVETNKNPLTMLAGRGQMFKGKKLGLICEHCGYKGHLKENSYKIIGYPDNFKECWKGQPGGYKPYANNMNAEGGTNVKVQVPGSFMIEEHYKPLIYLLTKSSIEERSVATTSSSNMACIVSLLSSVSNGRGLYNDKVLGVGKEDNGLYILRREGVVATGTFKGETTDTTLWHQRLGHAPPSTLQQLEELKNKIDASLHKICECEVIVVLKGFFALVKNQFNNMIRTIRSYNGTEFFNTQCNDLFASLEVLEGNSPFEMLYKKPPKVDHLRVFGCLCCASTLLRGDKFDTRAKRTVFIGYSETQKGYKLLDLDTNTFLVSRDASFRENIFPFKPSHMEREDLFFLNTIDTPKMMEGNNIVMSPESLNCARDHNADQAEPS</sequence>
<gene>
    <name evidence="2" type="primary">LOC142180394</name>
</gene>
<keyword evidence="1" id="KW-1185">Reference proteome</keyword>
<name>A0AC58UGU5_TOBAC</name>
<organism evidence="1 2">
    <name type="scientific">Nicotiana tabacum</name>
    <name type="common">Common tobacco</name>
    <dbReference type="NCBI Taxonomy" id="4097"/>
    <lineage>
        <taxon>Eukaryota</taxon>
        <taxon>Viridiplantae</taxon>
        <taxon>Streptophyta</taxon>
        <taxon>Embryophyta</taxon>
        <taxon>Tracheophyta</taxon>
        <taxon>Spermatophyta</taxon>
        <taxon>Magnoliopsida</taxon>
        <taxon>eudicotyledons</taxon>
        <taxon>Gunneridae</taxon>
        <taxon>Pentapetalae</taxon>
        <taxon>asterids</taxon>
        <taxon>lamiids</taxon>
        <taxon>Solanales</taxon>
        <taxon>Solanaceae</taxon>
        <taxon>Nicotianoideae</taxon>
        <taxon>Nicotianeae</taxon>
        <taxon>Nicotiana</taxon>
    </lineage>
</organism>
<evidence type="ECO:0000313" key="2">
    <source>
        <dbReference type="RefSeq" id="XP_075108712.1"/>
    </source>
</evidence>
<dbReference type="RefSeq" id="XP_075108712.1">
    <property type="nucleotide sequence ID" value="XM_075252611.1"/>
</dbReference>